<evidence type="ECO:0000256" key="5">
    <source>
        <dbReference type="ARBA" id="ARBA00022840"/>
    </source>
</evidence>
<dbReference type="Proteomes" id="UP000190409">
    <property type="component" value="Unassembled WGS sequence"/>
</dbReference>
<evidence type="ECO:0000256" key="1">
    <source>
        <dbReference type="ARBA" id="ARBA00008831"/>
    </source>
</evidence>
<accession>A0A1S8KP37</accession>
<feature type="domain" description="Mvd1 C-terminal" evidence="8">
    <location>
        <begin position="179"/>
        <end position="312"/>
    </location>
</feature>
<dbReference type="Pfam" id="PF22700">
    <property type="entry name" value="MVD-like_N"/>
    <property type="match status" value="1"/>
</dbReference>
<keyword evidence="6" id="KW-0443">Lipid metabolism</keyword>
<gene>
    <name evidence="10" type="ORF">BWX42_05780</name>
</gene>
<dbReference type="PIRSF" id="PIRSF015950">
    <property type="entry name" value="Mev_P_decrbx"/>
    <property type="match status" value="1"/>
</dbReference>
<dbReference type="InterPro" id="IPR005935">
    <property type="entry name" value="Mev_decarb"/>
</dbReference>
<dbReference type="InterPro" id="IPR041431">
    <property type="entry name" value="Mvd1_C"/>
</dbReference>
<evidence type="ECO:0000259" key="8">
    <source>
        <dbReference type="Pfam" id="PF18376"/>
    </source>
</evidence>
<dbReference type="Gene3D" id="3.30.230.10">
    <property type="match status" value="1"/>
</dbReference>
<evidence type="ECO:0000256" key="7">
    <source>
        <dbReference type="ARBA" id="ARBA00023239"/>
    </source>
</evidence>
<evidence type="ECO:0000256" key="3">
    <source>
        <dbReference type="ARBA" id="ARBA00022516"/>
    </source>
</evidence>
<reference evidence="10 11" key="1">
    <citation type="submission" date="2017-01" db="EMBL/GenBank/DDBJ databases">
        <title>Complete Genome Sequence of Dolosigranulum pigrum isolated from a Patient with interstitial lung disease.</title>
        <authorList>
            <person name="Mukhopadhyay R."/>
            <person name="Joaquin J."/>
            <person name="Hogue R."/>
            <person name="Fitzgerald S."/>
            <person name="Jospin G."/>
            <person name="Eisen J.A."/>
            <person name="Chaturvedi V."/>
        </authorList>
    </citation>
    <scope>NUCLEOTIDE SEQUENCE [LARGE SCALE GENOMIC DNA]</scope>
    <source>
        <strain evidence="10 11">15S00348</strain>
    </source>
</reference>
<evidence type="ECO:0000256" key="6">
    <source>
        <dbReference type="ARBA" id="ARBA00023098"/>
    </source>
</evidence>
<keyword evidence="3" id="KW-0444">Lipid biosynthesis</keyword>
<dbReference type="SUPFAM" id="SSF54211">
    <property type="entry name" value="Ribosomal protein S5 domain 2-like"/>
    <property type="match status" value="1"/>
</dbReference>
<dbReference type="GO" id="GO:0005524">
    <property type="term" value="F:ATP binding"/>
    <property type="evidence" value="ECO:0007669"/>
    <property type="project" value="UniProtKB-KW"/>
</dbReference>
<evidence type="ECO:0000259" key="9">
    <source>
        <dbReference type="Pfam" id="PF22700"/>
    </source>
</evidence>
<feature type="domain" description="Diphosphomevalonate decarboxylase-like N-terminal" evidence="9">
    <location>
        <begin position="11"/>
        <end position="166"/>
    </location>
</feature>
<dbReference type="GO" id="GO:0019287">
    <property type="term" value="P:isopentenyl diphosphate biosynthetic process, mevalonate pathway"/>
    <property type="evidence" value="ECO:0007669"/>
    <property type="project" value="InterPro"/>
</dbReference>
<dbReference type="InterPro" id="IPR029765">
    <property type="entry name" value="Mev_diP_decarb"/>
</dbReference>
<dbReference type="NCBIfam" id="TIGR01240">
    <property type="entry name" value="mevDPdecarb"/>
    <property type="match status" value="1"/>
</dbReference>
<dbReference type="EMBL" id="MUYF01000003">
    <property type="protein sequence ID" value="OOL81301.1"/>
    <property type="molecule type" value="Genomic_DNA"/>
</dbReference>
<protein>
    <recommendedName>
        <fullName evidence="2">diphosphomevalonate decarboxylase</fullName>
        <ecNumber evidence="2">4.1.1.33</ecNumber>
    </recommendedName>
</protein>
<evidence type="ECO:0000313" key="10">
    <source>
        <dbReference type="EMBL" id="OOL81301.1"/>
    </source>
</evidence>
<proteinExistence type="inferred from homology"/>
<evidence type="ECO:0000256" key="2">
    <source>
        <dbReference type="ARBA" id="ARBA00012296"/>
    </source>
</evidence>
<comment type="similarity">
    <text evidence="1">Belongs to the diphosphomevalonate decarboxylase family.</text>
</comment>
<sequence length="336" mass="36874">MTTYTSSWIRAYTNIALIKYWGKADEALKLPKNNSISLTLDSFYTDTYVQFDSRFTTDTLTIDGQEQSGAALKKAKIILDLVREIAQVDYNAKITSLNYVPTAAGLASSASGLAALAGAASNALELNLSDAELSRLARRGSGSASRSIFGGFVEWEKGHSDVTSVAKPLDDAHWDIGMLFIILDSRQKAVSSSEGMSRTVATSVFYPAWLETIELDLADMRQAIKDQSIQQVGEIAERNALKMHGTNLGANPPFTYWSAESLRAMEHVRQLRQEGHNIYFTMDAGPNVKLIGTCQELKEIKEHLSKYYDPAQLILAQPGPGLTVLPEHVHADITPN</sequence>
<dbReference type="PANTHER" id="PTHR10977:SF3">
    <property type="entry name" value="DIPHOSPHOMEVALONATE DECARBOXYLASE"/>
    <property type="match status" value="1"/>
</dbReference>
<comment type="caution">
    <text evidence="10">The sequence shown here is derived from an EMBL/GenBank/DDBJ whole genome shotgun (WGS) entry which is preliminary data.</text>
</comment>
<keyword evidence="4" id="KW-0547">Nucleotide-binding</keyword>
<dbReference type="InterPro" id="IPR020568">
    <property type="entry name" value="Ribosomal_Su5_D2-typ_SF"/>
</dbReference>
<dbReference type="GO" id="GO:0005829">
    <property type="term" value="C:cytosol"/>
    <property type="evidence" value="ECO:0007669"/>
    <property type="project" value="InterPro"/>
</dbReference>
<keyword evidence="5" id="KW-0067">ATP-binding</keyword>
<dbReference type="InterPro" id="IPR036554">
    <property type="entry name" value="GHMP_kinase_C_sf"/>
</dbReference>
<evidence type="ECO:0000313" key="11">
    <source>
        <dbReference type="Proteomes" id="UP000190409"/>
    </source>
</evidence>
<dbReference type="Gene3D" id="3.30.70.890">
    <property type="entry name" value="GHMP kinase, C-terminal domain"/>
    <property type="match status" value="1"/>
</dbReference>
<dbReference type="GO" id="GO:0004163">
    <property type="term" value="F:diphosphomevalonate decarboxylase activity"/>
    <property type="evidence" value="ECO:0007669"/>
    <property type="project" value="UniProtKB-EC"/>
</dbReference>
<dbReference type="Pfam" id="PF18376">
    <property type="entry name" value="MDD_C"/>
    <property type="match status" value="1"/>
</dbReference>
<evidence type="ECO:0000256" key="4">
    <source>
        <dbReference type="ARBA" id="ARBA00022741"/>
    </source>
</evidence>
<dbReference type="PANTHER" id="PTHR10977">
    <property type="entry name" value="DIPHOSPHOMEVALONATE DECARBOXYLASE"/>
    <property type="match status" value="1"/>
</dbReference>
<dbReference type="InterPro" id="IPR014721">
    <property type="entry name" value="Ribsml_uS5_D2-typ_fold_subgr"/>
</dbReference>
<dbReference type="InterPro" id="IPR053859">
    <property type="entry name" value="MVD-like_N"/>
</dbReference>
<organism evidence="10 11">
    <name type="scientific">Dolosigranulum pigrum</name>
    <dbReference type="NCBI Taxonomy" id="29394"/>
    <lineage>
        <taxon>Bacteria</taxon>
        <taxon>Bacillati</taxon>
        <taxon>Bacillota</taxon>
        <taxon>Bacilli</taxon>
        <taxon>Lactobacillales</taxon>
        <taxon>Carnobacteriaceae</taxon>
        <taxon>Dolosigranulum</taxon>
    </lineage>
</organism>
<name>A0A1S8KP37_9LACT</name>
<keyword evidence="7" id="KW-0456">Lyase</keyword>
<dbReference type="SUPFAM" id="SSF55060">
    <property type="entry name" value="GHMP Kinase, C-terminal domain"/>
    <property type="match status" value="1"/>
</dbReference>
<dbReference type="EC" id="4.1.1.33" evidence="2"/>
<dbReference type="AlphaFoldDB" id="A0A1S8KP37"/>
<dbReference type="FunFam" id="3.30.230.10:FF:000072">
    <property type="entry name" value="Diphosphomevalonate decarboxylase"/>
    <property type="match status" value="1"/>
</dbReference>